<proteinExistence type="predicted"/>
<dbReference type="EMBL" id="LNAM01000156">
    <property type="protein sequence ID" value="KSV58945.1"/>
    <property type="molecule type" value="Genomic_DNA"/>
</dbReference>
<accession>A0A0V8QEC8</accession>
<dbReference type="PROSITE" id="PS51257">
    <property type="entry name" value="PROKAR_LIPOPROTEIN"/>
    <property type="match status" value="1"/>
</dbReference>
<gene>
    <name evidence="2" type="ORF">ASU35_11000</name>
</gene>
<evidence type="ECO:0000313" key="2">
    <source>
        <dbReference type="EMBL" id="KSV58945.1"/>
    </source>
</evidence>
<name>A0A0V8QEC8_9FIRM</name>
<dbReference type="RefSeq" id="WP_058352858.1">
    <property type="nucleotide sequence ID" value="NZ_CABMMD010000156.1"/>
</dbReference>
<evidence type="ECO:0000256" key="1">
    <source>
        <dbReference type="SAM" id="SignalP"/>
    </source>
</evidence>
<comment type="caution">
    <text evidence="2">The sequence shown here is derived from an EMBL/GenBank/DDBJ whole genome shotgun (WGS) entry which is preliminary data.</text>
</comment>
<feature type="signal peptide" evidence="1">
    <location>
        <begin position="1"/>
        <end position="20"/>
    </location>
</feature>
<dbReference type="STRING" id="290052.ASU35_11000"/>
<keyword evidence="1" id="KW-0732">Signal</keyword>
<evidence type="ECO:0000313" key="3">
    <source>
        <dbReference type="Proteomes" id="UP000054874"/>
    </source>
</evidence>
<sequence>MKKKIIALILAGTMALFICSCGNKEPDKPLHTTSPETKTIEEEATVSFADLTRLEFCFSSGAGSWETKLTIKADGSFSGEHLDAELGLTGEDYPLFHAD</sequence>
<protein>
    <submittedName>
        <fullName evidence="2">Uncharacterized protein</fullName>
    </submittedName>
</protein>
<dbReference type="OrthoDB" id="9791853at2"/>
<dbReference type="Proteomes" id="UP000054874">
    <property type="component" value="Unassembled WGS sequence"/>
</dbReference>
<feature type="chain" id="PRO_5038894281" evidence="1">
    <location>
        <begin position="21"/>
        <end position="99"/>
    </location>
</feature>
<keyword evidence="3" id="KW-1185">Reference proteome</keyword>
<dbReference type="AlphaFoldDB" id="A0A0V8QEC8"/>
<reference evidence="2 3" key="1">
    <citation type="submission" date="2015-11" db="EMBL/GenBank/DDBJ databases">
        <title>Butyribacter intestini gen. nov., sp. nov., a butyric acid-producing bacterium of the family Lachnospiraceae isolated from the human faeces.</title>
        <authorList>
            <person name="Zou Y."/>
            <person name="Xue W."/>
            <person name="Luo G."/>
            <person name="Lv M."/>
        </authorList>
    </citation>
    <scope>NUCLEOTIDE SEQUENCE [LARGE SCALE GENOMIC DNA]</scope>
    <source>
        <strain evidence="2 3">ACET-33324</strain>
    </source>
</reference>
<organism evidence="2 3">
    <name type="scientific">Acetivibrio ethanolgignens</name>
    <dbReference type="NCBI Taxonomy" id="290052"/>
    <lineage>
        <taxon>Bacteria</taxon>
        <taxon>Bacillati</taxon>
        <taxon>Bacillota</taxon>
        <taxon>Clostridia</taxon>
        <taxon>Eubacteriales</taxon>
        <taxon>Oscillospiraceae</taxon>
        <taxon>Acetivibrio</taxon>
    </lineage>
</organism>